<keyword evidence="1" id="KW-0472">Membrane</keyword>
<dbReference type="AlphaFoldDB" id="A0A542X830"/>
<proteinExistence type="predicted"/>
<dbReference type="EMBL" id="VFOK01000001">
    <property type="protein sequence ID" value="TQL31970.1"/>
    <property type="molecule type" value="Genomic_DNA"/>
</dbReference>
<evidence type="ECO:0000313" key="3">
    <source>
        <dbReference type="Proteomes" id="UP000318336"/>
    </source>
</evidence>
<keyword evidence="3" id="KW-1185">Reference proteome</keyword>
<gene>
    <name evidence="2" type="ORF">FB554_0085</name>
</gene>
<evidence type="ECO:0000256" key="1">
    <source>
        <dbReference type="SAM" id="Phobius"/>
    </source>
</evidence>
<sequence length="53" mass="5353">MLIFIAIAVSAVYGGAVALVEGNRQTVAIAGGIVVALAWLAVAVVGERDVEND</sequence>
<protein>
    <submittedName>
        <fullName evidence="2">Uncharacterized protein</fullName>
    </submittedName>
</protein>
<name>A0A542X830_9MICO</name>
<keyword evidence="1" id="KW-1133">Transmembrane helix</keyword>
<organism evidence="2 3">
    <name type="scientific">Barrientosiimonas humi</name>
    <dbReference type="NCBI Taxonomy" id="999931"/>
    <lineage>
        <taxon>Bacteria</taxon>
        <taxon>Bacillati</taxon>
        <taxon>Actinomycetota</taxon>
        <taxon>Actinomycetes</taxon>
        <taxon>Micrococcales</taxon>
        <taxon>Dermacoccaceae</taxon>
        <taxon>Barrientosiimonas</taxon>
    </lineage>
</organism>
<feature type="transmembrane region" description="Helical" evidence="1">
    <location>
        <begin position="28"/>
        <end position="46"/>
    </location>
</feature>
<accession>A0A542X830</accession>
<dbReference type="Proteomes" id="UP000318336">
    <property type="component" value="Unassembled WGS sequence"/>
</dbReference>
<evidence type="ECO:0000313" key="2">
    <source>
        <dbReference type="EMBL" id="TQL31970.1"/>
    </source>
</evidence>
<reference evidence="2 3" key="1">
    <citation type="submission" date="2019-06" db="EMBL/GenBank/DDBJ databases">
        <title>Sequencing the genomes of 1000 actinobacteria strains.</title>
        <authorList>
            <person name="Klenk H.-P."/>
        </authorList>
    </citation>
    <scope>NUCLEOTIDE SEQUENCE [LARGE SCALE GENOMIC DNA]</scope>
    <source>
        <strain evidence="2 3">DSM 24617</strain>
    </source>
</reference>
<keyword evidence="1" id="KW-0812">Transmembrane</keyword>
<comment type="caution">
    <text evidence="2">The sequence shown here is derived from an EMBL/GenBank/DDBJ whole genome shotgun (WGS) entry which is preliminary data.</text>
</comment>